<protein>
    <recommendedName>
        <fullName evidence="2">Surface lipoprotein assembly modifier N-terminal TPR repeats region domain-containing protein</fullName>
    </recommendedName>
</protein>
<proteinExistence type="predicted"/>
<dbReference type="AlphaFoldDB" id="A0A380X6F0"/>
<feature type="signal peptide" evidence="1">
    <location>
        <begin position="1"/>
        <end position="21"/>
    </location>
</feature>
<dbReference type="InterPro" id="IPR057556">
    <property type="entry name" value="TPR_Slam"/>
</dbReference>
<dbReference type="Pfam" id="PF24575">
    <property type="entry name" value="TPR_Slam"/>
    <property type="match status" value="1"/>
</dbReference>
<evidence type="ECO:0000259" key="2">
    <source>
        <dbReference type="Pfam" id="PF24575"/>
    </source>
</evidence>
<evidence type="ECO:0000313" key="4">
    <source>
        <dbReference type="Proteomes" id="UP000254620"/>
    </source>
</evidence>
<evidence type="ECO:0000313" key="3">
    <source>
        <dbReference type="EMBL" id="SUU98855.1"/>
    </source>
</evidence>
<dbReference type="EMBL" id="UFSW01000001">
    <property type="protein sequence ID" value="SUU98855.1"/>
    <property type="molecule type" value="Genomic_DNA"/>
</dbReference>
<keyword evidence="1" id="KW-0732">Signal</keyword>
<feature type="domain" description="Surface lipoprotein assembly modifier N-terminal TPR repeats region" evidence="2">
    <location>
        <begin position="67"/>
        <end position="118"/>
    </location>
</feature>
<feature type="chain" id="PRO_5016640896" description="Surface lipoprotein assembly modifier N-terminal TPR repeats region domain-containing protein" evidence="1">
    <location>
        <begin position="22"/>
        <end position="118"/>
    </location>
</feature>
<sequence length="118" mass="13610">MKKSFLILLSVAFLTALPSYADENAEQSLQLWQDSQQKINQQRKETALFTASNQQENEITLDGQSFSVANTEADVGQALYIAVNQQLWHYAEKFLQQYRQFPQHKKELVWFAQGALAR</sequence>
<accession>A0A380X6F0</accession>
<organism evidence="3 4">
    <name type="scientific">Avibacterium paragallinarum</name>
    <name type="common">Haemophilus gallinarum</name>
    <dbReference type="NCBI Taxonomy" id="728"/>
    <lineage>
        <taxon>Bacteria</taxon>
        <taxon>Pseudomonadati</taxon>
        <taxon>Pseudomonadota</taxon>
        <taxon>Gammaproteobacteria</taxon>
        <taxon>Pasteurellales</taxon>
        <taxon>Pasteurellaceae</taxon>
        <taxon>Avibacterium</taxon>
    </lineage>
</organism>
<name>A0A380X6F0_AVIPA</name>
<dbReference type="Proteomes" id="UP000254620">
    <property type="component" value="Unassembled WGS sequence"/>
</dbReference>
<gene>
    <name evidence="3" type="ORF">NCTC10926_02298</name>
</gene>
<evidence type="ECO:0000256" key="1">
    <source>
        <dbReference type="SAM" id="SignalP"/>
    </source>
</evidence>
<reference evidence="3 4" key="1">
    <citation type="submission" date="2018-06" db="EMBL/GenBank/DDBJ databases">
        <authorList>
            <consortium name="Pathogen Informatics"/>
            <person name="Doyle S."/>
        </authorList>
    </citation>
    <scope>NUCLEOTIDE SEQUENCE [LARGE SCALE GENOMIC DNA]</scope>
    <source>
        <strain evidence="3 4">NCTC10926</strain>
    </source>
</reference>